<organism evidence="2 3">
    <name type="scientific">Paenibacillus silvae</name>
    <dbReference type="NCBI Taxonomy" id="1325358"/>
    <lineage>
        <taxon>Bacteria</taxon>
        <taxon>Bacillati</taxon>
        <taxon>Bacillota</taxon>
        <taxon>Bacilli</taxon>
        <taxon>Bacillales</taxon>
        <taxon>Paenibacillaceae</taxon>
        <taxon>Paenibacillus</taxon>
    </lineage>
</organism>
<keyword evidence="1" id="KW-0472">Membrane</keyword>
<keyword evidence="1" id="KW-0812">Transmembrane</keyword>
<name>A0A2W6QA03_9BACL</name>
<dbReference type="RefSeq" id="WP_111271757.1">
    <property type="nucleotide sequence ID" value="NZ_QKWW01000055.1"/>
</dbReference>
<feature type="transmembrane region" description="Helical" evidence="1">
    <location>
        <begin position="6"/>
        <end position="33"/>
    </location>
</feature>
<feature type="transmembrane region" description="Helical" evidence="1">
    <location>
        <begin position="83"/>
        <end position="105"/>
    </location>
</feature>
<evidence type="ECO:0000313" key="3">
    <source>
        <dbReference type="Proteomes" id="UP000249204"/>
    </source>
</evidence>
<dbReference type="Proteomes" id="UP000249204">
    <property type="component" value="Unassembled WGS sequence"/>
</dbReference>
<reference evidence="2 3" key="1">
    <citation type="submission" date="2018-06" db="EMBL/GenBank/DDBJ databases">
        <title>Isolation of heavy metals resistant Paenibacillus silvae NC2 from Gold-Copper mine in ZiJin, China.</title>
        <authorList>
            <person name="Xu J."/>
            <person name="Mazhar H.S."/>
            <person name="Rensing C."/>
        </authorList>
    </citation>
    <scope>NUCLEOTIDE SEQUENCE [LARGE SCALE GENOMIC DNA]</scope>
    <source>
        <strain evidence="2 3">NC2</strain>
    </source>
</reference>
<dbReference type="EMBL" id="QKWW01000055">
    <property type="protein sequence ID" value="PZT54113.1"/>
    <property type="molecule type" value="Genomic_DNA"/>
</dbReference>
<keyword evidence="1" id="KW-1133">Transmembrane helix</keyword>
<evidence type="ECO:0000313" key="2">
    <source>
        <dbReference type="EMBL" id="PZT54113.1"/>
    </source>
</evidence>
<gene>
    <name evidence="2" type="ORF">DN757_18965</name>
</gene>
<sequence>MSDKAELIFALIVGLCGISSLLYFAHACFYALFMNIREKIRGLSSKLVPCNVCGHEVSKTAIICPSCGESFGRDNTSSIAESMFAMFVLGVFTSALAVYLIIVMFEPAQELYLLFTSK</sequence>
<comment type="caution">
    <text evidence="2">The sequence shown here is derived from an EMBL/GenBank/DDBJ whole genome shotgun (WGS) entry which is preliminary data.</text>
</comment>
<proteinExistence type="predicted"/>
<accession>A0A2W6QA03</accession>
<evidence type="ECO:0008006" key="4">
    <source>
        <dbReference type="Google" id="ProtNLM"/>
    </source>
</evidence>
<evidence type="ECO:0000256" key="1">
    <source>
        <dbReference type="SAM" id="Phobius"/>
    </source>
</evidence>
<dbReference type="AlphaFoldDB" id="A0A2W6QA03"/>
<protein>
    <recommendedName>
        <fullName evidence="4">Zinc ribbon domain-containing protein</fullName>
    </recommendedName>
</protein>